<accession>A0A4R2Q3F3</accession>
<keyword evidence="1" id="KW-0732">Signal</keyword>
<dbReference type="AlphaFoldDB" id="A0A4R2Q3F3"/>
<evidence type="ECO:0000256" key="1">
    <source>
        <dbReference type="SAM" id="SignalP"/>
    </source>
</evidence>
<organism evidence="2 3">
    <name type="scientific">Rhodovulum marinum</name>
    <dbReference type="NCBI Taxonomy" id="320662"/>
    <lineage>
        <taxon>Bacteria</taxon>
        <taxon>Pseudomonadati</taxon>
        <taxon>Pseudomonadota</taxon>
        <taxon>Alphaproteobacteria</taxon>
        <taxon>Rhodobacterales</taxon>
        <taxon>Paracoccaceae</taxon>
        <taxon>Rhodovulum</taxon>
    </lineage>
</organism>
<evidence type="ECO:0000313" key="3">
    <source>
        <dbReference type="Proteomes" id="UP000294835"/>
    </source>
</evidence>
<feature type="signal peptide" evidence="1">
    <location>
        <begin position="1"/>
        <end position="25"/>
    </location>
</feature>
<keyword evidence="3" id="KW-1185">Reference proteome</keyword>
<dbReference type="RefSeq" id="WP_165915528.1">
    <property type="nucleotide sequence ID" value="NZ_SLXP01000002.1"/>
</dbReference>
<gene>
    <name evidence="2" type="ORF">EV662_102471</name>
</gene>
<reference evidence="2 3" key="1">
    <citation type="submission" date="2019-03" db="EMBL/GenBank/DDBJ databases">
        <title>Genomic Encyclopedia of Type Strains, Phase IV (KMG-IV): sequencing the most valuable type-strain genomes for metagenomic binning, comparative biology and taxonomic classification.</title>
        <authorList>
            <person name="Goeker M."/>
        </authorList>
    </citation>
    <scope>NUCLEOTIDE SEQUENCE [LARGE SCALE GENOMIC DNA]</scope>
    <source>
        <strain evidence="2 3">DSM 18063</strain>
    </source>
</reference>
<sequence length="54" mass="5857">MPARYLILGAVLSLMAAWPGPGAMARGCDPDCQKELREKVLRDLKAFNAGARRA</sequence>
<protein>
    <submittedName>
        <fullName evidence="2">Uncharacterized protein</fullName>
    </submittedName>
</protein>
<comment type="caution">
    <text evidence="2">The sequence shown here is derived from an EMBL/GenBank/DDBJ whole genome shotgun (WGS) entry which is preliminary data.</text>
</comment>
<feature type="chain" id="PRO_5020206015" evidence="1">
    <location>
        <begin position="26"/>
        <end position="54"/>
    </location>
</feature>
<evidence type="ECO:0000313" key="2">
    <source>
        <dbReference type="EMBL" id="TCP43273.1"/>
    </source>
</evidence>
<dbReference type="EMBL" id="SLXP01000002">
    <property type="protein sequence ID" value="TCP43273.1"/>
    <property type="molecule type" value="Genomic_DNA"/>
</dbReference>
<dbReference type="Proteomes" id="UP000294835">
    <property type="component" value="Unassembled WGS sequence"/>
</dbReference>
<proteinExistence type="predicted"/>
<name>A0A4R2Q3F3_9RHOB</name>